<evidence type="ECO:0000313" key="1">
    <source>
        <dbReference type="EMBL" id="MFD1608821.1"/>
    </source>
</evidence>
<gene>
    <name evidence="1" type="ORF">ACFSBH_14440</name>
</gene>
<organism evidence="1 2">
    <name type="scientific">Oceanobacillus luteolus</name>
    <dbReference type="NCBI Taxonomy" id="1274358"/>
    <lineage>
        <taxon>Bacteria</taxon>
        <taxon>Bacillati</taxon>
        <taxon>Bacillota</taxon>
        <taxon>Bacilli</taxon>
        <taxon>Bacillales</taxon>
        <taxon>Bacillaceae</taxon>
        <taxon>Oceanobacillus</taxon>
    </lineage>
</organism>
<keyword evidence="2" id="KW-1185">Reference proteome</keyword>
<dbReference type="RefSeq" id="WP_379598252.1">
    <property type="nucleotide sequence ID" value="NZ_JBHUDE010000134.1"/>
</dbReference>
<comment type="caution">
    <text evidence="1">The sequence shown here is derived from an EMBL/GenBank/DDBJ whole genome shotgun (WGS) entry which is preliminary data.</text>
</comment>
<dbReference type="Pfam" id="PF13040">
    <property type="entry name" value="Fur_reg_FbpB"/>
    <property type="match status" value="1"/>
</dbReference>
<proteinExistence type="predicted"/>
<dbReference type="Proteomes" id="UP001597221">
    <property type="component" value="Unassembled WGS sequence"/>
</dbReference>
<dbReference type="InterPro" id="IPR025004">
    <property type="entry name" value="SenN/SenS"/>
</dbReference>
<protein>
    <submittedName>
        <fullName evidence="1">FbpB family small basic protein</fullName>
    </submittedName>
</protein>
<accession>A0ABW4HU13</accession>
<name>A0ABW4HU13_9BACI</name>
<reference evidence="2" key="1">
    <citation type="journal article" date="2019" name="Int. J. Syst. Evol. Microbiol.">
        <title>The Global Catalogue of Microorganisms (GCM) 10K type strain sequencing project: providing services to taxonomists for standard genome sequencing and annotation.</title>
        <authorList>
            <consortium name="The Broad Institute Genomics Platform"/>
            <consortium name="The Broad Institute Genome Sequencing Center for Infectious Disease"/>
            <person name="Wu L."/>
            <person name="Ma J."/>
        </authorList>
    </citation>
    <scope>NUCLEOTIDE SEQUENCE [LARGE SCALE GENOMIC DNA]</scope>
    <source>
        <strain evidence="2">CGMCC 1.12376</strain>
    </source>
</reference>
<sequence>MPIKRFLSYEELVQVNIEEIRNDEKIISEIEERIEQRYGSEQL</sequence>
<evidence type="ECO:0000313" key="2">
    <source>
        <dbReference type="Proteomes" id="UP001597221"/>
    </source>
</evidence>
<dbReference type="EMBL" id="JBHUDE010000134">
    <property type="protein sequence ID" value="MFD1608821.1"/>
    <property type="molecule type" value="Genomic_DNA"/>
</dbReference>